<feature type="disulfide bond" evidence="4">
    <location>
        <begin position="1367"/>
        <end position="1390"/>
    </location>
</feature>
<feature type="disulfide bond" evidence="4">
    <location>
        <begin position="870"/>
        <end position="947"/>
    </location>
</feature>
<keyword evidence="2" id="KW-0677">Repeat</keyword>
<dbReference type="GO" id="GO:0005102">
    <property type="term" value="F:signaling receptor binding"/>
    <property type="evidence" value="ECO:0007669"/>
    <property type="project" value="TreeGrafter"/>
</dbReference>
<accession>A0A2R9AWK1</accession>
<feature type="domain" description="Peptidase S1" evidence="9">
    <location>
        <begin position="1636"/>
        <end position="1854"/>
    </location>
</feature>
<dbReference type="PROSITE" id="PS00135">
    <property type="entry name" value="TRYPSIN_SER"/>
    <property type="match status" value="1"/>
</dbReference>
<reference evidence="10" key="3">
    <citation type="submission" date="2025-09" db="UniProtKB">
        <authorList>
            <consortium name="Ensembl"/>
        </authorList>
    </citation>
    <scope>IDENTIFICATION</scope>
</reference>
<feature type="disulfide bond" evidence="4">
    <location>
        <begin position="514"/>
        <end position="537"/>
    </location>
</feature>
<feature type="chain" id="PRO_5045941643" description="Plasmin" evidence="7">
    <location>
        <begin position="20"/>
        <end position="1856"/>
    </location>
</feature>
<dbReference type="InterPro" id="IPR000001">
    <property type="entry name" value="Kringle"/>
</dbReference>
<dbReference type="GeneTree" id="ENSGT00940000157183"/>
<feature type="disulfide bond" evidence="4">
    <location>
        <begin position="283"/>
        <end position="360"/>
    </location>
</feature>
<feature type="disulfide bond" evidence="4">
    <location>
        <begin position="891"/>
        <end position="930"/>
    </location>
</feature>
<feature type="disulfide bond" evidence="4">
    <location>
        <begin position="1139"/>
        <end position="1162"/>
    </location>
</feature>
<reference evidence="10" key="2">
    <citation type="submission" date="2025-08" db="UniProtKB">
        <authorList>
            <consortium name="Ensembl"/>
        </authorList>
    </citation>
    <scope>IDENTIFICATION</scope>
</reference>
<feature type="domain" description="Kringle" evidence="8">
    <location>
        <begin position="1431"/>
        <end position="1509"/>
    </location>
</feature>
<feature type="disulfide bond" evidence="4">
    <location>
        <begin position="756"/>
        <end position="833"/>
    </location>
</feature>
<feature type="disulfide bond" evidence="4">
    <location>
        <begin position="1253"/>
        <end position="1276"/>
    </location>
</feature>
<keyword evidence="7" id="KW-0732">Signal</keyword>
<feature type="disulfide bond" evidence="4">
    <location>
        <begin position="1111"/>
        <end position="1150"/>
    </location>
</feature>
<feature type="domain" description="Kringle" evidence="8">
    <location>
        <begin position="869"/>
        <end position="947"/>
    </location>
</feature>
<feature type="disulfide bond" evidence="4">
    <location>
        <begin position="1481"/>
        <end position="1504"/>
    </location>
</feature>
<dbReference type="Pfam" id="PF00089">
    <property type="entry name" value="Trypsin"/>
    <property type="match status" value="1"/>
</dbReference>
<dbReference type="PROSITE" id="PS50070">
    <property type="entry name" value="KRINGLE_2"/>
    <property type="match status" value="12"/>
</dbReference>
<feature type="region of interest" description="Disordered" evidence="6">
    <location>
        <begin position="1183"/>
        <end position="1202"/>
    </location>
</feature>
<feature type="disulfide bond" evidence="4">
    <location>
        <begin position="1090"/>
        <end position="1167"/>
    </location>
</feature>
<dbReference type="InterPro" id="IPR043504">
    <property type="entry name" value="Peptidase_S1_PA_chymotrypsin"/>
</dbReference>
<keyword evidence="11" id="KW-1185">Reference proteome</keyword>
<dbReference type="InterPro" id="IPR018114">
    <property type="entry name" value="TRYPSIN_HIS"/>
</dbReference>
<evidence type="ECO:0000256" key="3">
    <source>
        <dbReference type="ARBA" id="ARBA00023157"/>
    </source>
</evidence>
<feature type="disulfide bond" evidence="4">
    <location>
        <begin position="1225"/>
        <end position="1264"/>
    </location>
</feature>
<feature type="disulfide bond" evidence="4">
    <location>
        <begin position="805"/>
        <end position="828"/>
    </location>
</feature>
<dbReference type="InterPro" id="IPR001254">
    <property type="entry name" value="Trypsin_dom"/>
</dbReference>
<feature type="domain" description="Kringle" evidence="8">
    <location>
        <begin position="578"/>
        <end position="719"/>
    </location>
</feature>
<dbReference type="PRINTS" id="PR00018">
    <property type="entry name" value="KRINGLE"/>
</dbReference>
<keyword evidence="3 4" id="KW-1015">Disulfide bond</keyword>
<dbReference type="Pfam" id="PF00051">
    <property type="entry name" value="Kringle"/>
    <property type="match status" value="14"/>
</dbReference>
<dbReference type="SMART" id="SM00130">
    <property type="entry name" value="KR"/>
    <property type="match status" value="12"/>
</dbReference>
<dbReference type="GO" id="GO:0004252">
    <property type="term" value="F:serine-type endopeptidase activity"/>
    <property type="evidence" value="ECO:0007669"/>
    <property type="project" value="InterPro"/>
</dbReference>
<feature type="domain" description="Kringle" evidence="8">
    <location>
        <begin position="755"/>
        <end position="833"/>
    </location>
</feature>
<dbReference type="EMBL" id="AJFE02010395">
    <property type="status" value="NOT_ANNOTATED_CDS"/>
    <property type="molecule type" value="Genomic_DNA"/>
</dbReference>
<evidence type="ECO:0000256" key="6">
    <source>
        <dbReference type="SAM" id="MobiDB-lite"/>
    </source>
</evidence>
<dbReference type="GO" id="GO:0005615">
    <property type="term" value="C:extracellular space"/>
    <property type="evidence" value="ECO:0007669"/>
    <property type="project" value="TreeGrafter"/>
</dbReference>
<dbReference type="InterPro" id="IPR038178">
    <property type="entry name" value="Kringle_sf"/>
</dbReference>
<protein>
    <recommendedName>
        <fullName evidence="12">Plasmin</fullName>
    </recommendedName>
</protein>
<dbReference type="GO" id="GO:0006508">
    <property type="term" value="P:proteolysis"/>
    <property type="evidence" value="ECO:0007669"/>
    <property type="project" value="UniProtKB-KW"/>
</dbReference>
<feature type="domain" description="Kringle" evidence="8">
    <location>
        <begin position="396"/>
        <end position="542"/>
    </location>
</feature>
<evidence type="ECO:0000313" key="10">
    <source>
        <dbReference type="Ensembl" id="ENSPPAP00000021653.1"/>
    </source>
</evidence>
<dbReference type="EMBL" id="AJFE02010391">
    <property type="status" value="NOT_ANNOTATED_CDS"/>
    <property type="molecule type" value="Genomic_DNA"/>
</dbReference>
<sequence length="1856" mass="207656">MLHKPYMLLLLISSVLILAAPEQSHVVQDCYHGDGQSYRGTYSTTVTGRTCQAWSSMTPHQHNRTTENYPNAGLIMNYCRNPDPVAAPYCYTTDPSVRREYCNLTQCSDAEGTAVVPPTVTPVPSLEALSEQACCSTKERVWGAPACCPTSCDVYRFVISSGLIMNYCRNPDPYCNLTQCSEAEGTAVAPPTVTPVPSLEAPSEQGKESVARHLHGNMQNFHVCPHLCPRQPITTCSPHCQTQCPLHEDSVEFSGKVLPQICSLISCVFISAPTEQRPEVQECYHGNGHSYRGTYSTTVTGRTCQAWSSRTPHSHRRTPEYYPNAGLIMNYCRNPDPVAAPYCYTMDPSVRWEYCNLTQCSEAEGTAVVPPTVTPLPSLEALSEQAPTEQRPGVQECYHGNGHSYRGTYFKTVTGRTCQAWSSMTPHSHSRTPEYYPNAYVFVLYHKRIKGQLKFLKKLINKQFYRTYRMSYTHIPTFKTHLYSHTHTQKLTSSNTHTHTSTPVKKYGLIMNYCRNPDPVAAPYCYTTDPSVRWEYCNLTQCSEAEGTAVAPPTVTPLPSLEAPSEQAPTEQRPGVQECYHGNGHSYRGTYSTTVTGRTCQAWSSRTPHSHRRTPEYYPNAYVFVLYHKRRKGQLKFLLQEMCFKLSSPNSTCDRSCCSTKERVWGAPACCPTSCDVYRFGISSGLIMNYCRNPDPVAAPYCYTTDPSVRWEYCNLTQCSDAEGTAVAPPTITPVRSLEAPSEQAPTEQRPGVQECYHGNGQSYRGTYFITVTGRTCQAWSSMTPHSHSRTPAYYPNAGLIKNYCRNPDPVAAPWCYTTDPSVRWEYCNLTRCSDAEWTAFIPPNVIPAPSPEAFFEQAPTEETPGVRDCYYHYGQSYRGTYSTTVTGRTCQAWSSMTPHQHSRTPENYPNAGLTRNYCRNPDAEIRPWCYTRDPSVRWEYCNLTQCLVTESSVLATLTVVPDPSTEASSEEAPTEQSPGVQDCYHGDGQSYRGSFSTTVTGRTCQSWSSMTPHWHQRTTEYYPNGGLTRNYCRNPDAEISPWCYTMDPNVRWEYCNLTQCPVTESSVLATSMAVSEQAPTEQSPRVQDCYHGDGQSYRGSFSTTVTGRTCQSWSSMTPHWHQRTTEYYPNGGLTRNYCRNPDAEIRPWCYTMDPSVRWEYCNLTQCPVMESTVLTTPTVVPVPSTEVPSEEAPTENSPGVQDCYRGDGQSYRGTLSTTITGRTCQSWSSMTPHWHRRIPLYYPNAGLARNYCRNPDAEIRPWCYTLDPSVRWEYCNLTQCPVTESSVLTTPTVAPVPSTEAASEQAPPKKSPVVQDCYHGDGRSYRGISSTTVTGRTCQSWSSMIPHWHQRTPENYPNAGLTGNYCRNPDSGKQPWCYTTDPCVRWEYCNLTQCSETESGVLETPTVVPVPSMEAHSEAAPTEQTPVVRQCYHGNGQSYRGTFSTTVTGRTCQSWSSMTPHQHQRTPENYPNDGLTMNYCRNPDANTGPWCFTTDPSVRWEYCNLTRCSDTEGTVVAPPTVIQVPSLEAPSEQDCMFGNGKGYRGKKATTVTGTPCQEWAAQEPHRHSKFIPGTSKWAGLEKNYCRNPDGDINGPWCYTMNPRKLFDYCDIPLCASSSFDCGKSQVEPKKCPGSIVGGCVAHPHSWPWQVSLRTRFGKHFCGGTLISPEWVLTAAHCLKKSSRPSSYKVILGAHQEVNLESHVQEIEVSRLFLEPTQADIALLKLSRSAVITDKVMPACLPSPDYMVTARTECYITGWGETQGNFGSGLLKEAQLLVIENEVCNHYKYICAEHLAGGTDSCQGDSGGPLVCFEKDKYILQGVTSWGLGCARPNKPGVYARVSRFVTWIEGMMRNN</sequence>
<dbReference type="Ensembl" id="ENSPPAT00000044456.1">
    <property type="protein sequence ID" value="ENSPPAP00000021653.1"/>
    <property type="gene ID" value="ENSPPAG00000034032.1"/>
</dbReference>
<keyword evidence="5" id="KW-0720">Serine protease</keyword>
<feature type="domain" description="Kringle" evidence="8">
    <location>
        <begin position="1317"/>
        <end position="1395"/>
    </location>
</feature>
<evidence type="ECO:0008006" key="12">
    <source>
        <dbReference type="Google" id="ProtNLM"/>
    </source>
</evidence>
<feature type="disulfide bond" evidence="4">
    <location>
        <begin position="1432"/>
        <end position="1509"/>
    </location>
</feature>
<feature type="disulfide bond" evidence="4">
    <location>
        <begin position="1005"/>
        <end position="1044"/>
    </location>
</feature>
<feature type="disulfide bond" evidence="4">
    <location>
        <begin position="79"/>
        <end position="102"/>
    </location>
</feature>
<feature type="disulfide bond" evidence="4">
    <location>
        <begin position="30"/>
        <end position="107"/>
    </location>
</feature>
<reference evidence="10 11" key="1">
    <citation type="journal article" date="2012" name="Nature">
        <title>The bonobo genome compared with the chimpanzee and human genomes.</title>
        <authorList>
            <person name="Prufer K."/>
            <person name="Munch K."/>
            <person name="Hellmann I."/>
            <person name="Akagi K."/>
            <person name="Miller J.R."/>
            <person name="Walenz B."/>
            <person name="Koren S."/>
            <person name="Sutton G."/>
            <person name="Kodira C."/>
            <person name="Winer R."/>
            <person name="Knight J.R."/>
            <person name="Mullikin J.C."/>
            <person name="Meader S.J."/>
            <person name="Ponting C.P."/>
            <person name="Lunter G."/>
            <person name="Higashino S."/>
            <person name="Hobolth A."/>
            <person name="Dutheil J."/>
            <person name="Karakoc E."/>
            <person name="Alkan C."/>
            <person name="Sajjadian S."/>
            <person name="Catacchio C.R."/>
            <person name="Ventura M."/>
            <person name="Marques-Bonet T."/>
            <person name="Eichler E.E."/>
            <person name="Andre C."/>
            <person name="Atencia R."/>
            <person name="Mugisha L."/>
            <person name="Junhold J."/>
            <person name="Patterson N."/>
            <person name="Siebauer M."/>
            <person name="Good J.M."/>
            <person name="Fischer A."/>
            <person name="Ptak S.E."/>
            <person name="Lachmann M."/>
            <person name="Symer D.E."/>
            <person name="Mailund T."/>
            <person name="Schierup M.H."/>
            <person name="Andres A.M."/>
            <person name="Kelso J."/>
            <person name="Paabo S."/>
        </authorList>
    </citation>
    <scope>NUCLEOTIDE SEQUENCE [LARGE SCALE GENOMIC DNA]</scope>
</reference>
<feature type="domain" description="Kringle" evidence="8">
    <location>
        <begin position="282"/>
        <end position="360"/>
    </location>
</feature>
<feature type="domain" description="Kringle" evidence="8">
    <location>
        <begin position="1203"/>
        <end position="1281"/>
    </location>
</feature>
<dbReference type="PROSITE" id="PS50240">
    <property type="entry name" value="TRYPSIN_DOM"/>
    <property type="match status" value="1"/>
</dbReference>
<evidence type="ECO:0000256" key="7">
    <source>
        <dbReference type="SAM" id="SignalP"/>
    </source>
</evidence>
<dbReference type="InterPro" id="IPR018056">
    <property type="entry name" value="Kringle_CS"/>
</dbReference>
<dbReference type="CDD" id="cd00108">
    <property type="entry name" value="KR"/>
    <property type="match status" value="12"/>
</dbReference>
<dbReference type="EMBL" id="AJFE02010392">
    <property type="status" value="NOT_ANNOTATED_CDS"/>
    <property type="molecule type" value="Genomic_DNA"/>
</dbReference>
<feature type="region of interest" description="Disordered" evidence="6">
    <location>
        <begin position="963"/>
        <end position="982"/>
    </location>
</feature>
<feature type="disulfide bond" evidence="4">
    <location>
        <begin position="332"/>
        <end position="355"/>
    </location>
</feature>
<dbReference type="Gene3D" id="2.40.20.10">
    <property type="entry name" value="Plasminogen Kringle 4"/>
    <property type="match status" value="14"/>
</dbReference>
<feature type="disulfide bond" evidence="4">
    <location>
        <begin position="919"/>
        <end position="942"/>
    </location>
</feature>
<dbReference type="InterPro" id="IPR050759">
    <property type="entry name" value="Serine_protease_kringle"/>
</dbReference>
<dbReference type="PRINTS" id="PR00722">
    <property type="entry name" value="CHYMOTRYPSIN"/>
</dbReference>
<feature type="disulfide bond" evidence="4">
    <location>
        <begin position="1204"/>
        <end position="1281"/>
    </location>
</feature>
<feature type="disulfide bond" evidence="4">
    <location>
        <begin position="1033"/>
        <end position="1056"/>
    </location>
</feature>
<keyword evidence="5" id="KW-0378">Hydrolase</keyword>
<proteinExistence type="predicted"/>
<evidence type="ECO:0000256" key="5">
    <source>
        <dbReference type="RuleBase" id="RU363034"/>
    </source>
</evidence>
<dbReference type="SUPFAM" id="SSF50494">
    <property type="entry name" value="Trypsin-like serine proteases"/>
    <property type="match status" value="1"/>
</dbReference>
<dbReference type="EMBL" id="AJFE02069421">
    <property type="status" value="NOT_ANNOTATED_CDS"/>
    <property type="molecule type" value="Genomic_DNA"/>
</dbReference>
<dbReference type="Proteomes" id="UP000240080">
    <property type="component" value="Chromosome 6"/>
</dbReference>
<dbReference type="EMBL" id="AJFE02010394">
    <property type="status" value="NOT_ANNOTATED_CDS"/>
    <property type="molecule type" value="Genomic_DNA"/>
</dbReference>
<feature type="domain" description="Kringle" evidence="8">
    <location>
        <begin position="983"/>
        <end position="1061"/>
    </location>
</feature>
<keyword evidence="1 4" id="KW-0420">Kringle</keyword>
<evidence type="ECO:0000256" key="4">
    <source>
        <dbReference type="PROSITE-ProRule" id="PRU00121"/>
    </source>
</evidence>
<feature type="disulfide bond" evidence="4">
    <location>
        <begin position="1339"/>
        <end position="1378"/>
    </location>
</feature>
<feature type="disulfide bond" evidence="4">
    <location>
        <begin position="691"/>
        <end position="714"/>
    </location>
</feature>
<dbReference type="GO" id="GO:0034185">
    <property type="term" value="F:apolipoprotein binding"/>
    <property type="evidence" value="ECO:0007669"/>
    <property type="project" value="UniProtKB-ARBA"/>
</dbReference>
<evidence type="ECO:0000259" key="8">
    <source>
        <dbReference type="PROSITE" id="PS50070"/>
    </source>
</evidence>
<feature type="domain" description="Kringle" evidence="8">
    <location>
        <begin position="29"/>
        <end position="107"/>
    </location>
</feature>
<evidence type="ECO:0000259" key="9">
    <source>
        <dbReference type="PROSITE" id="PS50240"/>
    </source>
</evidence>
<feature type="disulfide bond" evidence="4">
    <location>
        <begin position="51"/>
        <end position="90"/>
    </location>
</feature>
<feature type="domain" description="Kringle" evidence="8">
    <location>
        <begin position="1535"/>
        <end position="1615"/>
    </location>
</feature>
<dbReference type="Gene3D" id="2.40.10.10">
    <property type="entry name" value="Trypsin-like serine proteases"/>
    <property type="match status" value="1"/>
</dbReference>
<keyword evidence="5" id="KW-0645">Protease</keyword>
<organism evidence="10 11">
    <name type="scientific">Pan paniscus</name>
    <name type="common">Pygmy chimpanzee</name>
    <name type="synonym">Bonobo</name>
    <dbReference type="NCBI Taxonomy" id="9597"/>
    <lineage>
        <taxon>Eukaryota</taxon>
        <taxon>Metazoa</taxon>
        <taxon>Chordata</taxon>
        <taxon>Craniata</taxon>
        <taxon>Vertebrata</taxon>
        <taxon>Euteleostomi</taxon>
        <taxon>Mammalia</taxon>
        <taxon>Eutheria</taxon>
        <taxon>Euarchontoglires</taxon>
        <taxon>Primates</taxon>
        <taxon>Haplorrhini</taxon>
        <taxon>Catarrhini</taxon>
        <taxon>Hominidae</taxon>
        <taxon>Pan</taxon>
    </lineage>
</organism>
<dbReference type="InterPro" id="IPR033116">
    <property type="entry name" value="TRYPSIN_SER"/>
</dbReference>
<dbReference type="STRING" id="9597.ENSPPAP00000021653"/>
<dbReference type="PANTHER" id="PTHR24261:SF2">
    <property type="entry name" value="LIPOPROTEIN(A)"/>
    <property type="match status" value="1"/>
</dbReference>
<evidence type="ECO:0000313" key="11">
    <source>
        <dbReference type="Proteomes" id="UP000240080"/>
    </source>
</evidence>
<dbReference type="EMBL" id="AJFE02010393">
    <property type="status" value="NOT_ANNOTATED_CDS"/>
    <property type="molecule type" value="Genomic_DNA"/>
</dbReference>
<evidence type="ECO:0000256" key="2">
    <source>
        <dbReference type="ARBA" id="ARBA00022737"/>
    </source>
</evidence>
<evidence type="ECO:0000256" key="1">
    <source>
        <dbReference type="ARBA" id="ARBA00022572"/>
    </source>
</evidence>
<feature type="signal peptide" evidence="7">
    <location>
        <begin position="1"/>
        <end position="19"/>
    </location>
</feature>
<feature type="domain" description="Kringle" evidence="8">
    <location>
        <begin position="1089"/>
        <end position="1167"/>
    </location>
</feature>
<dbReference type="SMART" id="SM00020">
    <property type="entry name" value="Tryp_SPc"/>
    <property type="match status" value="1"/>
</dbReference>
<dbReference type="PROSITE" id="PS00021">
    <property type="entry name" value="KRINGLE_1"/>
    <property type="match status" value="12"/>
</dbReference>
<feature type="disulfide bond" evidence="4">
    <location>
        <begin position="1318"/>
        <end position="1395"/>
    </location>
</feature>
<dbReference type="PROSITE" id="PS00134">
    <property type="entry name" value="TRYPSIN_HIS"/>
    <property type="match status" value="1"/>
</dbReference>
<feature type="disulfide bond" evidence="4">
    <location>
        <begin position="304"/>
        <end position="343"/>
    </location>
</feature>
<feature type="disulfide bond" evidence="4">
    <location>
        <begin position="777"/>
        <end position="816"/>
    </location>
</feature>
<comment type="caution">
    <text evidence="4">Lacks conserved residue(s) required for the propagation of feature annotation.</text>
</comment>
<dbReference type="Bgee" id="ENSPPAG00000034032">
    <property type="expression patterns" value="Expressed in liver and 3 other cell types or tissues"/>
</dbReference>
<name>A0A2R9AWK1_PANPA</name>
<feature type="disulfide bond" evidence="4">
    <location>
        <begin position="984"/>
        <end position="1061"/>
    </location>
</feature>
<dbReference type="CDD" id="cd00190">
    <property type="entry name" value="Tryp_SPc"/>
    <property type="match status" value="1"/>
</dbReference>
<dbReference type="InterPro" id="IPR009003">
    <property type="entry name" value="Peptidase_S1_PA"/>
</dbReference>
<dbReference type="SUPFAM" id="SSF57440">
    <property type="entry name" value="Kringle-like"/>
    <property type="match status" value="14"/>
</dbReference>
<feature type="disulfide bond" evidence="4">
    <location>
        <begin position="1453"/>
        <end position="1492"/>
    </location>
</feature>
<dbReference type="InterPro" id="IPR013806">
    <property type="entry name" value="Kringle-like"/>
</dbReference>
<dbReference type="InterPro" id="IPR001314">
    <property type="entry name" value="Peptidase_S1A"/>
</dbReference>
<dbReference type="PANTHER" id="PTHR24261">
    <property type="entry name" value="PLASMINOGEN-RELATED"/>
    <property type="match status" value="1"/>
</dbReference>